<dbReference type="RefSeq" id="WP_130540785.1">
    <property type="nucleotide sequence ID" value="NZ_CP042431.1"/>
</dbReference>
<dbReference type="AlphaFoldDB" id="A0A4Q7N5Z5"/>
<name>A0A4Q7N5Z5_9BACT</name>
<evidence type="ECO:0000256" key="6">
    <source>
        <dbReference type="ARBA" id="ARBA00023136"/>
    </source>
</evidence>
<keyword evidence="7" id="KW-0998">Cell outer membrane</keyword>
<dbReference type="GO" id="GO:1990281">
    <property type="term" value="C:efflux pump complex"/>
    <property type="evidence" value="ECO:0007669"/>
    <property type="project" value="TreeGrafter"/>
</dbReference>
<feature type="chain" id="PRO_5020982643" evidence="8">
    <location>
        <begin position="23"/>
        <end position="447"/>
    </location>
</feature>
<evidence type="ECO:0000256" key="2">
    <source>
        <dbReference type="ARBA" id="ARBA00007613"/>
    </source>
</evidence>
<evidence type="ECO:0000313" key="10">
    <source>
        <dbReference type="Proteomes" id="UP000293874"/>
    </source>
</evidence>
<dbReference type="Gene3D" id="1.20.1600.10">
    <property type="entry name" value="Outer membrane efflux proteins (OEP)"/>
    <property type="match status" value="1"/>
</dbReference>
<dbReference type="PANTHER" id="PTHR30026">
    <property type="entry name" value="OUTER MEMBRANE PROTEIN TOLC"/>
    <property type="match status" value="1"/>
</dbReference>
<dbReference type="GO" id="GO:0015562">
    <property type="term" value="F:efflux transmembrane transporter activity"/>
    <property type="evidence" value="ECO:0007669"/>
    <property type="project" value="InterPro"/>
</dbReference>
<dbReference type="EMBL" id="SGXA01000001">
    <property type="protein sequence ID" value="RZS76488.1"/>
    <property type="molecule type" value="Genomic_DNA"/>
</dbReference>
<organism evidence="9 10">
    <name type="scientific">Pseudobacter ginsenosidimutans</name>
    <dbReference type="NCBI Taxonomy" id="661488"/>
    <lineage>
        <taxon>Bacteria</taxon>
        <taxon>Pseudomonadati</taxon>
        <taxon>Bacteroidota</taxon>
        <taxon>Chitinophagia</taxon>
        <taxon>Chitinophagales</taxon>
        <taxon>Chitinophagaceae</taxon>
        <taxon>Pseudobacter</taxon>
    </lineage>
</organism>
<keyword evidence="4" id="KW-1134">Transmembrane beta strand</keyword>
<evidence type="ECO:0000256" key="8">
    <source>
        <dbReference type="SAM" id="SignalP"/>
    </source>
</evidence>
<dbReference type="InterPro" id="IPR051906">
    <property type="entry name" value="TolC-like"/>
</dbReference>
<dbReference type="GO" id="GO:0009279">
    <property type="term" value="C:cell outer membrane"/>
    <property type="evidence" value="ECO:0007669"/>
    <property type="project" value="UniProtKB-SubCell"/>
</dbReference>
<keyword evidence="10" id="KW-1185">Reference proteome</keyword>
<gene>
    <name evidence="9" type="ORF">EV199_2373</name>
</gene>
<keyword evidence="5" id="KW-0812">Transmembrane</keyword>
<dbReference type="SUPFAM" id="SSF56954">
    <property type="entry name" value="Outer membrane efflux proteins (OEP)"/>
    <property type="match status" value="1"/>
</dbReference>
<proteinExistence type="inferred from homology"/>
<keyword evidence="3" id="KW-0813">Transport</keyword>
<evidence type="ECO:0000256" key="3">
    <source>
        <dbReference type="ARBA" id="ARBA00022448"/>
    </source>
</evidence>
<dbReference type="Proteomes" id="UP000293874">
    <property type="component" value="Unassembled WGS sequence"/>
</dbReference>
<comment type="similarity">
    <text evidence="2">Belongs to the outer membrane factor (OMF) (TC 1.B.17) family.</text>
</comment>
<keyword evidence="8" id="KW-0732">Signal</keyword>
<dbReference type="PANTHER" id="PTHR30026:SF20">
    <property type="entry name" value="OUTER MEMBRANE PROTEIN TOLC"/>
    <property type="match status" value="1"/>
</dbReference>
<comment type="caution">
    <text evidence="9">The sequence shown here is derived from an EMBL/GenBank/DDBJ whole genome shotgun (WGS) entry which is preliminary data.</text>
</comment>
<evidence type="ECO:0000313" key="9">
    <source>
        <dbReference type="EMBL" id="RZS76488.1"/>
    </source>
</evidence>
<dbReference type="OrthoDB" id="9811587at2"/>
<dbReference type="InterPro" id="IPR003423">
    <property type="entry name" value="OMP_efflux"/>
</dbReference>
<protein>
    <submittedName>
        <fullName evidence="9">Outer membrane protein</fullName>
    </submittedName>
</protein>
<feature type="signal peptide" evidence="8">
    <location>
        <begin position="1"/>
        <end position="22"/>
    </location>
</feature>
<evidence type="ECO:0000256" key="4">
    <source>
        <dbReference type="ARBA" id="ARBA00022452"/>
    </source>
</evidence>
<keyword evidence="6" id="KW-0472">Membrane</keyword>
<dbReference type="Pfam" id="PF02321">
    <property type="entry name" value="OEP"/>
    <property type="match status" value="2"/>
</dbReference>
<evidence type="ECO:0000256" key="5">
    <source>
        <dbReference type="ARBA" id="ARBA00022692"/>
    </source>
</evidence>
<dbReference type="GO" id="GO:0015288">
    <property type="term" value="F:porin activity"/>
    <property type="evidence" value="ECO:0007669"/>
    <property type="project" value="TreeGrafter"/>
</dbReference>
<evidence type="ECO:0000256" key="7">
    <source>
        <dbReference type="ARBA" id="ARBA00023237"/>
    </source>
</evidence>
<evidence type="ECO:0000256" key="1">
    <source>
        <dbReference type="ARBA" id="ARBA00004442"/>
    </source>
</evidence>
<sequence>MRAGKFLAGCCLALIVTINLHAQSAPAVLTLKQCVETALKNNMDVKLADLNSQRDFISLRGAKGAMLPSLIGDVRHNLRQGRTIDYSNNSYTNTNNTAADISLSADVTLFNGFRLFNNLKARQYMFDAGRMEWQQARDMLTLNVILAYLDVLSFTDVLQQTEQLTEVTQKQVDRLAIMHEEGAIKPSDYFDLKGQLAANKLSLIDTRNQLNNARLRLAQLMNITYDESLTVERIGLEQFDMTYSTTPDAVYQSALEQLAQVKAVDLVKKSAEKDVKAARGGLFPTVSLGAGYNTSYQSIFVDTANKKIPYFDQLKNNRGTNVGVGVYIPFMSGFQNRNRLSLSKIALKEAEYYAENTRIQLRQNIERDHLNMTATLNRYQALVDQVGSYAENFRAAEVRFNNGASNSVDYLIAKNKLDNSKIDLIIARYDFLLRTRILDYYQGKLSW</sequence>
<comment type="subcellular location">
    <subcellularLocation>
        <location evidence="1">Cell outer membrane</location>
    </subcellularLocation>
</comment>
<reference evidence="9 10" key="1">
    <citation type="submission" date="2019-02" db="EMBL/GenBank/DDBJ databases">
        <title>Genomic Encyclopedia of Type Strains, Phase IV (KMG-IV): sequencing the most valuable type-strain genomes for metagenomic binning, comparative biology and taxonomic classification.</title>
        <authorList>
            <person name="Goeker M."/>
        </authorList>
    </citation>
    <scope>NUCLEOTIDE SEQUENCE [LARGE SCALE GENOMIC DNA]</scope>
    <source>
        <strain evidence="9 10">DSM 18116</strain>
    </source>
</reference>
<accession>A0A4Q7N5Z5</accession>